<evidence type="ECO:0000313" key="2">
    <source>
        <dbReference type="Proteomes" id="UP000234881"/>
    </source>
</evidence>
<evidence type="ECO:0000313" key="1">
    <source>
        <dbReference type="EMBL" id="PLW75018.1"/>
    </source>
</evidence>
<protein>
    <submittedName>
        <fullName evidence="1">Uncharacterized protein</fullName>
    </submittedName>
</protein>
<organism evidence="1 2">
    <name type="scientific">Cohaesibacter celericrescens</name>
    <dbReference type="NCBI Taxonomy" id="2067669"/>
    <lineage>
        <taxon>Bacteria</taxon>
        <taxon>Pseudomonadati</taxon>
        <taxon>Pseudomonadota</taxon>
        <taxon>Alphaproteobacteria</taxon>
        <taxon>Hyphomicrobiales</taxon>
        <taxon>Cohaesibacteraceae</taxon>
    </lineage>
</organism>
<accession>A0A2N5XKQ1</accession>
<proteinExistence type="predicted"/>
<dbReference type="RefSeq" id="WP_101535918.1">
    <property type="nucleotide sequence ID" value="NZ_JBFHIU010000018.1"/>
</dbReference>
<dbReference type="OrthoDB" id="8369435at2"/>
<dbReference type="GO" id="GO:0003677">
    <property type="term" value="F:DNA binding"/>
    <property type="evidence" value="ECO:0007669"/>
    <property type="project" value="InterPro"/>
</dbReference>
<gene>
    <name evidence="1" type="ORF">C0081_22220</name>
</gene>
<reference evidence="1 2" key="1">
    <citation type="submission" date="2018-01" db="EMBL/GenBank/DDBJ databases">
        <title>The draft genome sequence of Cohaesibacter sp. H1304.</title>
        <authorList>
            <person name="Wang N.-N."/>
            <person name="Du Z.-J."/>
        </authorList>
    </citation>
    <scope>NUCLEOTIDE SEQUENCE [LARGE SCALE GENOMIC DNA]</scope>
    <source>
        <strain evidence="1 2">H1304</strain>
    </source>
</reference>
<dbReference type="Pfam" id="PF06892">
    <property type="entry name" value="Phage_CP76"/>
    <property type="match status" value="1"/>
</dbReference>
<dbReference type="EMBL" id="PKUQ01000055">
    <property type="protein sequence ID" value="PLW75018.1"/>
    <property type="molecule type" value="Genomic_DNA"/>
</dbReference>
<keyword evidence="2" id="KW-1185">Reference proteome</keyword>
<dbReference type="AlphaFoldDB" id="A0A2N5XKQ1"/>
<dbReference type="InterPro" id="IPR009679">
    <property type="entry name" value="Phage_186_CII-like"/>
</dbReference>
<sequence>MIDNIATKDRGKHFSFLVRQAITNSERHQIATVAAGTGMSYHAFYQRLEGKTPFSADEIRRIIACFPEPSLVSYLLKDTAYVAAERIDAERSDEEEAIYQAAHRIVFEASDVLKVVDIALRDHRIDHRDITSITKEIEDAERSLISLREYVSTLK</sequence>
<comment type="caution">
    <text evidence="1">The sequence shown here is derived from an EMBL/GenBank/DDBJ whole genome shotgun (WGS) entry which is preliminary data.</text>
</comment>
<name>A0A2N5XKQ1_9HYPH</name>
<dbReference type="Proteomes" id="UP000234881">
    <property type="component" value="Unassembled WGS sequence"/>
</dbReference>